<accession>V5SIL4</accession>
<dbReference type="Proteomes" id="UP000018542">
    <property type="component" value="Chromosome"/>
</dbReference>
<dbReference type="PATRIC" id="fig|1029756.8.peg.777"/>
<evidence type="ECO:0008006" key="4">
    <source>
        <dbReference type="Google" id="ProtNLM"/>
    </source>
</evidence>
<evidence type="ECO:0000313" key="2">
    <source>
        <dbReference type="EMBL" id="AHB49910.1"/>
    </source>
</evidence>
<evidence type="ECO:0000256" key="1">
    <source>
        <dbReference type="SAM" id="MobiDB-lite"/>
    </source>
</evidence>
<dbReference type="HOGENOM" id="CLU_896516_0_0_5"/>
<keyword evidence="3" id="KW-1185">Reference proteome</keyword>
<dbReference type="AlphaFoldDB" id="V5SIL4"/>
<name>V5SIL4_9HYPH</name>
<feature type="region of interest" description="Disordered" evidence="1">
    <location>
        <begin position="31"/>
        <end position="59"/>
    </location>
</feature>
<dbReference type="EMBL" id="CP006912">
    <property type="protein sequence ID" value="AHB49910.1"/>
    <property type="molecule type" value="Genomic_DNA"/>
</dbReference>
<reference evidence="2 3" key="1">
    <citation type="journal article" date="2014" name="Genome Announc.">
        <title>Complete Genome Sequence of Hyphomicrobium nitrativorans Strain NL23, a Denitrifying Bacterium Isolated from Biofilm of a Methanol-Fed Denitrification System Treating Seawater at the Montreal Biodome.</title>
        <authorList>
            <person name="Martineau C."/>
            <person name="Villeneuve C."/>
            <person name="Mauffrey F."/>
            <person name="Villemur R."/>
        </authorList>
    </citation>
    <scope>NUCLEOTIDE SEQUENCE [LARGE SCALE GENOMIC DNA]</scope>
    <source>
        <strain evidence="2">NL23</strain>
    </source>
</reference>
<protein>
    <recommendedName>
        <fullName evidence="4">MobA/MobL protein domain-containing protein</fullName>
    </recommendedName>
</protein>
<dbReference type="KEGG" id="hni:W911_03715"/>
<gene>
    <name evidence="2" type="ORF">W911_03715</name>
</gene>
<sequence>MTAALKYSKERLSRWAEAYEKEHGIHIEQRIRNNQRRKEVSSAREQDPSIPFEPVKNKQTARKDWIEQQEILDRMKELRSEIRPTLQQPSPQDRKILAMHHRAERDAYYQNARGAVQRACSAVFTRRRPQWRDLYRVHKKESARLREAHPFERAVYVYTQRNRLGNGKPLTVRQMFNLIIKPDRLLNRVETIQAQERASLARSEKTEKKQVSDRLWQNYKAGIEKIRERQKTERFALVSEREATLRSIVTPELAKEKIIAERQMVSSPSQQFGKAVDAHKEGHVREVEKIKRQMEEWRRRNQDRDFGREM</sequence>
<feature type="compositionally biased region" description="Basic and acidic residues" evidence="1">
    <location>
        <begin position="31"/>
        <end position="47"/>
    </location>
</feature>
<organism evidence="2 3">
    <name type="scientific">Hyphomicrobium nitrativorans NL23</name>
    <dbReference type="NCBI Taxonomy" id="1029756"/>
    <lineage>
        <taxon>Bacteria</taxon>
        <taxon>Pseudomonadati</taxon>
        <taxon>Pseudomonadota</taxon>
        <taxon>Alphaproteobacteria</taxon>
        <taxon>Hyphomicrobiales</taxon>
        <taxon>Hyphomicrobiaceae</taxon>
        <taxon>Hyphomicrobium</taxon>
    </lineage>
</organism>
<evidence type="ECO:0000313" key="3">
    <source>
        <dbReference type="Proteomes" id="UP000018542"/>
    </source>
</evidence>
<proteinExistence type="predicted"/>